<evidence type="ECO:0000313" key="2">
    <source>
        <dbReference type="Proteomes" id="UP001060085"/>
    </source>
</evidence>
<keyword evidence="2" id="KW-1185">Reference proteome</keyword>
<comment type="caution">
    <text evidence="1">The sequence shown here is derived from an EMBL/GenBank/DDBJ whole genome shotgun (WGS) entry which is preliminary data.</text>
</comment>
<proteinExistence type="predicted"/>
<gene>
    <name evidence="1" type="ORF">M9H77_21946</name>
</gene>
<dbReference type="EMBL" id="CM044705">
    <property type="protein sequence ID" value="KAI5662623.1"/>
    <property type="molecule type" value="Genomic_DNA"/>
</dbReference>
<organism evidence="1 2">
    <name type="scientific">Catharanthus roseus</name>
    <name type="common">Madagascar periwinkle</name>
    <name type="synonym">Vinca rosea</name>
    <dbReference type="NCBI Taxonomy" id="4058"/>
    <lineage>
        <taxon>Eukaryota</taxon>
        <taxon>Viridiplantae</taxon>
        <taxon>Streptophyta</taxon>
        <taxon>Embryophyta</taxon>
        <taxon>Tracheophyta</taxon>
        <taxon>Spermatophyta</taxon>
        <taxon>Magnoliopsida</taxon>
        <taxon>eudicotyledons</taxon>
        <taxon>Gunneridae</taxon>
        <taxon>Pentapetalae</taxon>
        <taxon>asterids</taxon>
        <taxon>lamiids</taxon>
        <taxon>Gentianales</taxon>
        <taxon>Apocynaceae</taxon>
        <taxon>Rauvolfioideae</taxon>
        <taxon>Vinceae</taxon>
        <taxon>Catharanthinae</taxon>
        <taxon>Catharanthus</taxon>
    </lineage>
</organism>
<dbReference type="Proteomes" id="UP001060085">
    <property type="component" value="Linkage Group LG05"/>
</dbReference>
<protein>
    <submittedName>
        <fullName evidence="1">Uncharacterized protein</fullName>
    </submittedName>
</protein>
<reference evidence="2" key="1">
    <citation type="journal article" date="2023" name="Nat. Plants">
        <title>Single-cell RNA sequencing provides a high-resolution roadmap for understanding the multicellular compartmentation of specialized metabolism.</title>
        <authorList>
            <person name="Sun S."/>
            <person name="Shen X."/>
            <person name="Li Y."/>
            <person name="Li Y."/>
            <person name="Wang S."/>
            <person name="Li R."/>
            <person name="Zhang H."/>
            <person name="Shen G."/>
            <person name="Guo B."/>
            <person name="Wei J."/>
            <person name="Xu J."/>
            <person name="St-Pierre B."/>
            <person name="Chen S."/>
            <person name="Sun C."/>
        </authorList>
    </citation>
    <scope>NUCLEOTIDE SEQUENCE [LARGE SCALE GENOMIC DNA]</scope>
</reference>
<sequence>MRYPFDRALPLIVGEPTIGSRCVKYKGMADRSLPTMVGAGPTIGGTSKQIGNRGGMHEVSQTVDLSSKVDALSKKVDQLLALNALPINPPNVQDVHLETQIGQLAAAMSRRDEGKLPSHLIENPKANSYHEQIKAVIKLLETETWKE</sequence>
<name>A0ACC0ANT2_CATRO</name>
<accession>A0ACC0ANT2</accession>
<evidence type="ECO:0000313" key="1">
    <source>
        <dbReference type="EMBL" id="KAI5662623.1"/>
    </source>
</evidence>